<organism evidence="4 5">
    <name type="scientific">Bombella pluederhausensis</name>
    <dbReference type="NCBI Taxonomy" id="2967336"/>
    <lineage>
        <taxon>Bacteria</taxon>
        <taxon>Pseudomonadati</taxon>
        <taxon>Pseudomonadota</taxon>
        <taxon>Alphaproteobacteria</taxon>
        <taxon>Acetobacterales</taxon>
        <taxon>Acetobacteraceae</taxon>
        <taxon>Bombella</taxon>
    </lineage>
</organism>
<protein>
    <submittedName>
        <fullName evidence="4">DUF4339 domain-containing protein</fullName>
    </submittedName>
</protein>
<evidence type="ECO:0000259" key="3">
    <source>
        <dbReference type="Pfam" id="PF14237"/>
    </source>
</evidence>
<evidence type="ECO:0000313" key="4">
    <source>
        <dbReference type="EMBL" id="MCX5618232.1"/>
    </source>
</evidence>
<dbReference type="Proteomes" id="UP001165576">
    <property type="component" value="Unassembled WGS sequence"/>
</dbReference>
<feature type="transmembrane region" description="Helical" evidence="2">
    <location>
        <begin position="87"/>
        <end position="105"/>
    </location>
</feature>
<sequence length="254" mass="28086">MQWYYERDGQQVGPVSQTEMVRLIVHRRILPQTLVWHPTFGDEWRPASKAGLVAPSAGVKILFSTGKRPEAGPTPSQEAGKTKISSLWAWLMLVPGVLDLLLLLAGQRSHWAITPGRPLTGICIYIILFLTIFKDRQTLARGGVKPPSFWWWLFLPGYFWCRRKVMKRGIGLFICCLFLGFLEASILLSDPPPGFEMILSQKQVEKPVATTPPPQAAPEAPQQAQPAPETGKGPADGDDGSSSDTSPSEEQVQL</sequence>
<accession>A0ABT3WGM7</accession>
<feature type="domain" description="GYF" evidence="3">
    <location>
        <begin position="3"/>
        <end position="48"/>
    </location>
</feature>
<proteinExistence type="predicted"/>
<reference evidence="4" key="1">
    <citation type="submission" date="2022-07" db="EMBL/GenBank/DDBJ databases">
        <title>Bombella genomes.</title>
        <authorList>
            <person name="Harer L."/>
            <person name="Styblova S."/>
            <person name="Ehrmann M."/>
        </authorList>
    </citation>
    <scope>NUCLEOTIDE SEQUENCE</scope>
    <source>
        <strain evidence="4">TMW 2.2543</strain>
    </source>
</reference>
<keyword evidence="2" id="KW-0472">Membrane</keyword>
<dbReference type="RefSeq" id="WP_266116727.1">
    <property type="nucleotide sequence ID" value="NZ_JANIDY010000002.1"/>
</dbReference>
<feature type="region of interest" description="Disordered" evidence="1">
    <location>
        <begin position="205"/>
        <end position="254"/>
    </location>
</feature>
<keyword evidence="5" id="KW-1185">Reference proteome</keyword>
<keyword evidence="2" id="KW-0812">Transmembrane</keyword>
<evidence type="ECO:0000313" key="5">
    <source>
        <dbReference type="Proteomes" id="UP001165576"/>
    </source>
</evidence>
<evidence type="ECO:0000256" key="2">
    <source>
        <dbReference type="SAM" id="Phobius"/>
    </source>
</evidence>
<gene>
    <name evidence="4" type="ORF">NQF86_06080</name>
</gene>
<feature type="transmembrane region" description="Helical" evidence="2">
    <location>
        <begin position="111"/>
        <end position="133"/>
    </location>
</feature>
<evidence type="ECO:0000256" key="1">
    <source>
        <dbReference type="SAM" id="MobiDB-lite"/>
    </source>
</evidence>
<name>A0ABT3WGM7_9PROT</name>
<dbReference type="EMBL" id="JANIDY010000002">
    <property type="protein sequence ID" value="MCX5618232.1"/>
    <property type="molecule type" value="Genomic_DNA"/>
</dbReference>
<dbReference type="InterPro" id="IPR025640">
    <property type="entry name" value="GYF_2"/>
</dbReference>
<feature type="transmembrane region" description="Helical" evidence="2">
    <location>
        <begin position="170"/>
        <end position="188"/>
    </location>
</feature>
<dbReference type="Pfam" id="PF14237">
    <property type="entry name" value="GYF_2"/>
    <property type="match status" value="1"/>
</dbReference>
<comment type="caution">
    <text evidence="4">The sequence shown here is derived from an EMBL/GenBank/DDBJ whole genome shotgun (WGS) entry which is preliminary data.</text>
</comment>
<feature type="compositionally biased region" description="Low complexity" evidence="1">
    <location>
        <begin position="217"/>
        <end position="233"/>
    </location>
</feature>
<keyword evidence="2" id="KW-1133">Transmembrane helix</keyword>